<dbReference type="InterPro" id="IPR005055">
    <property type="entry name" value="A10/PebIII"/>
</dbReference>
<proteinExistence type="predicted"/>
<evidence type="ECO:0000313" key="3">
    <source>
        <dbReference type="Proteomes" id="UP000719412"/>
    </source>
</evidence>
<dbReference type="PANTHER" id="PTHR11257">
    <property type="entry name" value="CHEMOSENSORY PROTEIN-RELATED"/>
    <property type="match status" value="1"/>
</dbReference>
<dbReference type="PANTHER" id="PTHR11257:SF12">
    <property type="entry name" value="EJACULATORY BULB-SPECIFIC PROTEIN 3-RELATED"/>
    <property type="match status" value="1"/>
</dbReference>
<evidence type="ECO:0000313" key="2">
    <source>
        <dbReference type="EMBL" id="KAH0809563.1"/>
    </source>
</evidence>
<dbReference type="EMBL" id="JABDTM020028062">
    <property type="protein sequence ID" value="KAH0809563.1"/>
    <property type="molecule type" value="Genomic_DNA"/>
</dbReference>
<reference evidence="2" key="1">
    <citation type="journal article" date="2020" name="J Insects Food Feed">
        <title>The yellow mealworm (Tenebrio molitor) genome: a resource for the emerging insects as food and feed industry.</title>
        <authorList>
            <person name="Eriksson T."/>
            <person name="Andere A."/>
            <person name="Kelstrup H."/>
            <person name="Emery V."/>
            <person name="Picard C."/>
        </authorList>
    </citation>
    <scope>NUCLEOTIDE SEQUENCE</scope>
    <source>
        <strain evidence="2">Stoneville</strain>
        <tissue evidence="2">Whole head</tissue>
    </source>
</reference>
<keyword evidence="3" id="KW-1185">Reference proteome</keyword>
<protein>
    <submittedName>
        <fullName evidence="2">Uncharacterized protein</fullName>
    </submittedName>
</protein>
<sequence length="405" mass="45480">MSSNSSNLHLALIDKHAVIGGHEDGLGYINIGRISHEGEVKIGKINSFSAESAHFYFNDNGLERLITSYEILMYNDKDLDTRRELVSQDNRDKSGKKVCVIAVVRINPGTLVVYIAVERIKGGHQTERASPSAVHLDPSPSNNQGHRPTSTLAGDCSGRARSCPPATQHRKPNDPQVSKQGVLIPPRLDTSVDPLLVDSYLPVLPARYFVLLPSWAIGSRRVPPRSPTRLYLKETQFKECTFRPMYLCGGSPDFFFYFHISTTEVIPYNALNSEFANFETPCVHLLIVAFALVAAAAAANFDRYPTKYDDIDIDAILHNKRLFDNYLQCLLKKGKCSEEGAILRDVIPDALITGCKKCTERQRPSIEKVIRFLVKERNSDWQELLKVYDPEGKYQAAYAHYLHDL</sequence>
<gene>
    <name evidence="2" type="ORF">GEV33_013228</name>
</gene>
<comment type="caution">
    <text evidence="2">The sequence shown here is derived from an EMBL/GenBank/DDBJ whole genome shotgun (WGS) entry which is preliminary data.</text>
</comment>
<organism evidence="2 3">
    <name type="scientific">Tenebrio molitor</name>
    <name type="common">Yellow mealworm beetle</name>
    <dbReference type="NCBI Taxonomy" id="7067"/>
    <lineage>
        <taxon>Eukaryota</taxon>
        <taxon>Metazoa</taxon>
        <taxon>Ecdysozoa</taxon>
        <taxon>Arthropoda</taxon>
        <taxon>Hexapoda</taxon>
        <taxon>Insecta</taxon>
        <taxon>Pterygota</taxon>
        <taxon>Neoptera</taxon>
        <taxon>Endopterygota</taxon>
        <taxon>Coleoptera</taxon>
        <taxon>Polyphaga</taxon>
        <taxon>Cucujiformia</taxon>
        <taxon>Tenebrionidae</taxon>
        <taxon>Tenebrio</taxon>
    </lineage>
</organism>
<dbReference type="InterPro" id="IPR036682">
    <property type="entry name" value="OS_D_A10/PebIII_sf"/>
</dbReference>
<name>A0A8J6H7P0_TENMO</name>
<accession>A0A8J6H7P0</accession>
<dbReference type="SUPFAM" id="SSF100910">
    <property type="entry name" value="Chemosensory protein Csp2"/>
    <property type="match status" value="1"/>
</dbReference>
<dbReference type="Proteomes" id="UP000719412">
    <property type="component" value="Unassembled WGS sequence"/>
</dbReference>
<feature type="compositionally biased region" description="Polar residues" evidence="1">
    <location>
        <begin position="139"/>
        <end position="152"/>
    </location>
</feature>
<dbReference type="AlphaFoldDB" id="A0A8J6H7P0"/>
<feature type="region of interest" description="Disordered" evidence="1">
    <location>
        <begin position="126"/>
        <end position="183"/>
    </location>
</feature>
<dbReference type="Gene3D" id="1.10.2080.10">
    <property type="entry name" value="Insect odorant-binding protein A10/Ejaculatory bulb-specific protein 3"/>
    <property type="match status" value="1"/>
</dbReference>
<dbReference type="Pfam" id="PF03392">
    <property type="entry name" value="OS-D"/>
    <property type="match status" value="1"/>
</dbReference>
<evidence type="ECO:0000256" key="1">
    <source>
        <dbReference type="SAM" id="MobiDB-lite"/>
    </source>
</evidence>
<reference evidence="2" key="2">
    <citation type="submission" date="2021-08" db="EMBL/GenBank/DDBJ databases">
        <authorList>
            <person name="Eriksson T."/>
        </authorList>
    </citation>
    <scope>NUCLEOTIDE SEQUENCE</scope>
    <source>
        <strain evidence="2">Stoneville</strain>
        <tissue evidence="2">Whole head</tissue>
    </source>
</reference>